<feature type="transmembrane region" description="Helical" evidence="7">
    <location>
        <begin position="179"/>
        <end position="200"/>
    </location>
</feature>
<name>M1Z8G6_9FIRM</name>
<dbReference type="RefSeq" id="WP_005583617.1">
    <property type="nucleotide sequence ID" value="NZ_LT669839.1"/>
</dbReference>
<accession>M1Z8G6</accession>
<dbReference type="PRINTS" id="PR00176">
    <property type="entry name" value="NANEUSMPORT"/>
</dbReference>
<proteinExistence type="inferred from homology"/>
<evidence type="ECO:0000313" key="8">
    <source>
        <dbReference type="EMBL" id="SHD76548.1"/>
    </source>
</evidence>
<keyword evidence="4 7" id="KW-1133">Transmembrane helix</keyword>
<dbReference type="NCBIfam" id="NF037979">
    <property type="entry name" value="Na_transp"/>
    <property type="match status" value="1"/>
</dbReference>
<feature type="transmembrane region" description="Helical" evidence="7">
    <location>
        <begin position="348"/>
        <end position="370"/>
    </location>
</feature>
<dbReference type="EMBL" id="LT669839">
    <property type="protein sequence ID" value="SHD76548.1"/>
    <property type="molecule type" value="Genomic_DNA"/>
</dbReference>
<dbReference type="SUPFAM" id="SSF161070">
    <property type="entry name" value="SNF-like"/>
    <property type="match status" value="1"/>
</dbReference>
<feature type="transmembrane region" description="Helical" evidence="7">
    <location>
        <begin position="47"/>
        <end position="71"/>
    </location>
</feature>
<evidence type="ECO:0000256" key="2">
    <source>
        <dbReference type="ARBA" id="ARBA00022448"/>
    </source>
</evidence>
<feature type="transmembrane region" description="Helical" evidence="7">
    <location>
        <begin position="137"/>
        <end position="158"/>
    </location>
</feature>
<dbReference type="PROSITE" id="PS50267">
    <property type="entry name" value="NA_NEUROTRAN_SYMP_3"/>
    <property type="match status" value="1"/>
</dbReference>
<keyword evidence="6" id="KW-0769">Symport</keyword>
<dbReference type="PANTHER" id="PTHR42948">
    <property type="entry name" value="TRANSPORTER"/>
    <property type="match status" value="1"/>
</dbReference>
<keyword evidence="5 7" id="KW-0472">Membrane</keyword>
<feature type="transmembrane region" description="Helical" evidence="7">
    <location>
        <begin position="390"/>
        <end position="408"/>
    </location>
</feature>
<dbReference type="GO" id="GO:0016020">
    <property type="term" value="C:membrane"/>
    <property type="evidence" value="ECO:0007669"/>
    <property type="project" value="UniProtKB-SubCell"/>
</dbReference>
<evidence type="ECO:0000256" key="6">
    <source>
        <dbReference type="RuleBase" id="RU003732"/>
    </source>
</evidence>
<dbReference type="PROSITE" id="PS00610">
    <property type="entry name" value="NA_NEUROTRAN_SYMP_1"/>
    <property type="match status" value="1"/>
</dbReference>
<dbReference type="OrthoDB" id="9762833at2"/>
<feature type="transmembrane region" description="Helical" evidence="7">
    <location>
        <begin position="256"/>
        <end position="281"/>
    </location>
</feature>
<feature type="transmembrane region" description="Helical" evidence="7">
    <location>
        <begin position="429"/>
        <end position="452"/>
    </location>
</feature>
<organism evidence="8 9">
    <name type="scientific">[Clostridium] ultunense Esp</name>
    <dbReference type="NCBI Taxonomy" id="1288971"/>
    <lineage>
        <taxon>Bacteria</taxon>
        <taxon>Bacillati</taxon>
        <taxon>Bacillota</taxon>
        <taxon>Tissierellia</taxon>
        <taxon>Tissierellales</taxon>
        <taxon>Tepidimicrobiaceae</taxon>
        <taxon>Schnuerera</taxon>
    </lineage>
</organism>
<sequence>MQQQPTKGSSRDQFVSKVGFIFAAAGSAIGLGNIWRFPYLAGKNGGGAFVLFYLICVIVLGFGLMLAEFVIGRHTQLSSVDAFKKLDKRFTFVGGMGVLAAFIIMGYYPVVGGWSVAYIFKTILGQLSTDAAIMGDVFGSLVTGILSPIFWTAIYMLANIVIVAKGISSGIEKASKVMIPTLLGLLAILVIRSLTLPGSIEGLKYLFLPDFSKITGEVMMAALGQAFFSLSLGMGCMITYSSYLSKKENLVQNATIVPVLDTAIALLAGVVIIPATVSFGFDLGQGPGLVFVTVPAIFATMGPVLGRVFGIIFFLLLTLAALTSSLSLLEVVVSYLIDNKNWERKKAVGFSSVILFLICIAASLSMGVWSDFHLLGMNIFDFLDWLANNILLPLGGMFITLFVGWFWGKDKVKAEVTNGGEINFSLFNVWIFLCRWVIPIIIGLVLLSGIGII</sequence>
<dbReference type="InterPro" id="IPR047218">
    <property type="entry name" value="YocR/YhdH-like"/>
</dbReference>
<comment type="subcellular location">
    <subcellularLocation>
        <location evidence="1">Membrane</location>
        <topology evidence="1">Multi-pass membrane protein</topology>
    </subcellularLocation>
</comment>
<dbReference type="CDD" id="cd10336">
    <property type="entry name" value="SLC6sbd_Tyt1-Like"/>
    <property type="match status" value="1"/>
</dbReference>
<protein>
    <recommendedName>
        <fullName evidence="6">Transporter</fullName>
    </recommendedName>
</protein>
<keyword evidence="2 6" id="KW-0813">Transport</keyword>
<dbReference type="AlphaFoldDB" id="M1Z8G6"/>
<dbReference type="InterPro" id="IPR037272">
    <property type="entry name" value="SNS_sf"/>
</dbReference>
<dbReference type="PANTHER" id="PTHR42948:SF1">
    <property type="entry name" value="TRANSPORTER"/>
    <property type="match status" value="1"/>
</dbReference>
<evidence type="ECO:0000256" key="3">
    <source>
        <dbReference type="ARBA" id="ARBA00022692"/>
    </source>
</evidence>
<feature type="transmembrane region" description="Helical" evidence="7">
    <location>
        <begin position="308"/>
        <end position="336"/>
    </location>
</feature>
<dbReference type="HOGENOM" id="CLU_006855_3_4_9"/>
<evidence type="ECO:0000256" key="4">
    <source>
        <dbReference type="ARBA" id="ARBA00022989"/>
    </source>
</evidence>
<keyword evidence="9" id="KW-1185">Reference proteome</keyword>
<reference evidence="8 9" key="1">
    <citation type="submission" date="2016-11" db="EMBL/GenBank/DDBJ databases">
        <authorList>
            <person name="Manzoor S."/>
        </authorList>
    </citation>
    <scope>NUCLEOTIDE SEQUENCE [LARGE SCALE GENOMIC DNA]</scope>
    <source>
        <strain evidence="8">Clostridium ultunense strain Esp</strain>
    </source>
</reference>
<evidence type="ECO:0000256" key="7">
    <source>
        <dbReference type="SAM" id="Phobius"/>
    </source>
</evidence>
<evidence type="ECO:0000256" key="5">
    <source>
        <dbReference type="ARBA" id="ARBA00023136"/>
    </source>
</evidence>
<feature type="transmembrane region" description="Helical" evidence="7">
    <location>
        <begin position="14"/>
        <end position="35"/>
    </location>
</feature>
<comment type="similarity">
    <text evidence="6">Belongs to the sodium:neurotransmitter symporter (SNF) (TC 2.A.22) family.</text>
</comment>
<feature type="transmembrane region" description="Helical" evidence="7">
    <location>
        <begin position="92"/>
        <end position="117"/>
    </location>
</feature>
<evidence type="ECO:0000256" key="1">
    <source>
        <dbReference type="ARBA" id="ARBA00004141"/>
    </source>
</evidence>
<dbReference type="Pfam" id="PF00209">
    <property type="entry name" value="SNF"/>
    <property type="match status" value="2"/>
</dbReference>
<feature type="transmembrane region" description="Helical" evidence="7">
    <location>
        <begin position="220"/>
        <end position="244"/>
    </location>
</feature>
<dbReference type="Proteomes" id="UP000245423">
    <property type="component" value="Chromosome 1"/>
</dbReference>
<dbReference type="InterPro" id="IPR000175">
    <property type="entry name" value="Na/ntran_symport"/>
</dbReference>
<evidence type="ECO:0000313" key="9">
    <source>
        <dbReference type="Proteomes" id="UP000245423"/>
    </source>
</evidence>
<keyword evidence="3 6" id="KW-0812">Transmembrane</keyword>
<dbReference type="GO" id="GO:0015293">
    <property type="term" value="F:symporter activity"/>
    <property type="evidence" value="ECO:0007669"/>
    <property type="project" value="UniProtKB-KW"/>
</dbReference>
<gene>
    <name evidence="8" type="primary">yhdH</name>
    <name evidence="8" type="ORF">CUESP1_1175</name>
</gene>